<keyword evidence="2" id="KW-0472">Membrane</keyword>
<organism evidence="3 4">
    <name type="scientific">Cohnella candidum</name>
    <dbReference type="NCBI Taxonomy" id="2674991"/>
    <lineage>
        <taxon>Bacteria</taxon>
        <taxon>Bacillati</taxon>
        <taxon>Bacillota</taxon>
        <taxon>Bacilli</taxon>
        <taxon>Bacillales</taxon>
        <taxon>Paenibacillaceae</taxon>
        <taxon>Cohnella</taxon>
    </lineage>
</organism>
<dbReference type="KEGG" id="coh:EAV92_09805"/>
<dbReference type="InterPro" id="IPR024232">
    <property type="entry name" value="SpoIIIAH"/>
</dbReference>
<keyword evidence="2" id="KW-1133">Transmembrane helix</keyword>
<dbReference type="EMBL" id="CP033433">
    <property type="protein sequence ID" value="AYQ72830.1"/>
    <property type="molecule type" value="Genomic_DNA"/>
</dbReference>
<dbReference type="Gene3D" id="1.10.287.4300">
    <property type="entry name" value="Stage III sporulation protein AH-like"/>
    <property type="match status" value="1"/>
</dbReference>
<name>A0A3G3JX57_9BACL</name>
<evidence type="ECO:0000256" key="2">
    <source>
        <dbReference type="SAM" id="Phobius"/>
    </source>
</evidence>
<sequence length="244" mass="26239">MNNKRQTIWLVSMLSLMVILSAYYLFTEDVTPSQSASGTKQQTQTLDSAGASGKDNGIEVIEEDATASGAADAAGGKTDSSSAQDEAATSGDQGKSDGKSDGKSQEQADGGTVSPADEAVLNEYTNLKGSEYFDQLQRLHEEKVASESEKLSAIIADTKNHTQEQASSAVEELARLEDTDSRMTSLEEKLLQDYDNAVVTEDEMNFKVVVQASKLEKKQAVKIIDLASKELNVSPSRLSVQYVP</sequence>
<dbReference type="Pfam" id="PF12685">
    <property type="entry name" value="SpoIIIAH"/>
    <property type="match status" value="1"/>
</dbReference>
<evidence type="ECO:0000313" key="3">
    <source>
        <dbReference type="EMBL" id="AYQ72830.1"/>
    </source>
</evidence>
<keyword evidence="2" id="KW-0812">Transmembrane</keyword>
<proteinExistence type="predicted"/>
<dbReference type="Proteomes" id="UP000269097">
    <property type="component" value="Chromosome"/>
</dbReference>
<feature type="region of interest" description="Disordered" evidence="1">
    <location>
        <begin position="32"/>
        <end position="117"/>
    </location>
</feature>
<feature type="compositionally biased region" description="Basic and acidic residues" evidence="1">
    <location>
        <begin position="94"/>
        <end position="106"/>
    </location>
</feature>
<accession>A0A3G3JX57</accession>
<dbReference type="AlphaFoldDB" id="A0A3G3JX57"/>
<reference evidence="3 4" key="1">
    <citation type="submission" date="2018-10" db="EMBL/GenBank/DDBJ databases">
        <title>Genome Sequence of Cohnella sp.</title>
        <authorList>
            <person name="Srinivasan S."/>
            <person name="Kim M.K."/>
        </authorList>
    </citation>
    <scope>NUCLEOTIDE SEQUENCE [LARGE SCALE GENOMIC DNA]</scope>
    <source>
        <strain evidence="3 4">18JY8-7</strain>
    </source>
</reference>
<feature type="compositionally biased region" description="Low complexity" evidence="1">
    <location>
        <begin position="66"/>
        <end position="83"/>
    </location>
</feature>
<feature type="compositionally biased region" description="Polar residues" evidence="1">
    <location>
        <begin position="32"/>
        <end position="47"/>
    </location>
</feature>
<dbReference type="InterPro" id="IPR038503">
    <property type="entry name" value="SpoIIIAH_sf"/>
</dbReference>
<dbReference type="RefSeq" id="WP_123040912.1">
    <property type="nucleotide sequence ID" value="NZ_CP033433.1"/>
</dbReference>
<feature type="transmembrane region" description="Helical" evidence="2">
    <location>
        <begin position="7"/>
        <end position="26"/>
    </location>
</feature>
<gene>
    <name evidence="3" type="ORF">EAV92_09805</name>
</gene>
<evidence type="ECO:0000256" key="1">
    <source>
        <dbReference type="SAM" id="MobiDB-lite"/>
    </source>
</evidence>
<evidence type="ECO:0000313" key="4">
    <source>
        <dbReference type="Proteomes" id="UP000269097"/>
    </source>
</evidence>
<keyword evidence="4" id="KW-1185">Reference proteome</keyword>
<protein>
    <submittedName>
        <fullName evidence="3">SpoIIIAH-like family protein</fullName>
    </submittedName>
</protein>